<keyword evidence="2" id="KW-0645">Protease</keyword>
<organism evidence="2 3">
    <name type="scientific">Dorcoceras hygrometricum</name>
    <dbReference type="NCBI Taxonomy" id="472368"/>
    <lineage>
        <taxon>Eukaryota</taxon>
        <taxon>Viridiplantae</taxon>
        <taxon>Streptophyta</taxon>
        <taxon>Embryophyta</taxon>
        <taxon>Tracheophyta</taxon>
        <taxon>Spermatophyta</taxon>
        <taxon>Magnoliopsida</taxon>
        <taxon>eudicotyledons</taxon>
        <taxon>Gunneridae</taxon>
        <taxon>Pentapetalae</taxon>
        <taxon>asterids</taxon>
        <taxon>lamiids</taxon>
        <taxon>Lamiales</taxon>
        <taxon>Gesneriaceae</taxon>
        <taxon>Didymocarpoideae</taxon>
        <taxon>Trichosporeae</taxon>
        <taxon>Loxocarpinae</taxon>
        <taxon>Dorcoceras</taxon>
    </lineage>
</organism>
<dbReference type="GO" id="GO:0004180">
    <property type="term" value="F:carboxypeptidase activity"/>
    <property type="evidence" value="ECO:0007669"/>
    <property type="project" value="UniProtKB-KW"/>
</dbReference>
<feature type="compositionally biased region" description="Low complexity" evidence="1">
    <location>
        <begin position="294"/>
        <end position="307"/>
    </location>
</feature>
<evidence type="ECO:0000313" key="2">
    <source>
        <dbReference type="EMBL" id="KZV32872.1"/>
    </source>
</evidence>
<accession>A0A2Z7BET5</accession>
<dbReference type="Proteomes" id="UP000250235">
    <property type="component" value="Unassembled WGS sequence"/>
</dbReference>
<keyword evidence="2" id="KW-0378">Hydrolase</keyword>
<dbReference type="EMBL" id="KV006340">
    <property type="protein sequence ID" value="KZV32872.1"/>
    <property type="molecule type" value="Genomic_DNA"/>
</dbReference>
<feature type="region of interest" description="Disordered" evidence="1">
    <location>
        <begin position="288"/>
        <end position="311"/>
    </location>
</feature>
<gene>
    <name evidence="2" type="ORF">F511_23998</name>
</gene>
<evidence type="ECO:0000313" key="3">
    <source>
        <dbReference type="Proteomes" id="UP000250235"/>
    </source>
</evidence>
<keyword evidence="2" id="KW-0121">Carboxypeptidase</keyword>
<evidence type="ECO:0000256" key="1">
    <source>
        <dbReference type="SAM" id="MobiDB-lite"/>
    </source>
</evidence>
<feature type="region of interest" description="Disordered" evidence="1">
    <location>
        <begin position="327"/>
        <end position="355"/>
    </location>
</feature>
<sequence length="367" mass="40637">MQRLPAATSTIKMTTYVSHATVTIYIKFHQLYELNQLCPTLLAQQTALNEAQEYRLLHDIVAKSLSTKSRSFDVVNTKIFEMMVAISIGLKVDMVRDDQTYMKHDSDIFRRAFYRKMDEVVTSVNSSQTVLETNLVHRFTESQQHIASDFDFVKLRLALGKWAVVRVEVKGDPNWCLCAANRRVGVMQSVLCGLCGRGLGFGSGWSDDGPIDAVLAKGGRNSGAEILGVCMVKWQHRGVGDPEKGRVNRITTWYQSGGSGGGTSLLRGARKSHCQSLTELTGLRGVGRRETTFSGRGSSSSPSGDSLRSSRRRDLIRGLLRAQILRGHNSIGHRASRGRSSRGPIPLDQGGHRFARSAISRIQDRAW</sequence>
<reference evidence="2 3" key="1">
    <citation type="journal article" date="2015" name="Proc. Natl. Acad. Sci. U.S.A.">
        <title>The resurrection genome of Boea hygrometrica: A blueprint for survival of dehydration.</title>
        <authorList>
            <person name="Xiao L."/>
            <person name="Yang G."/>
            <person name="Zhang L."/>
            <person name="Yang X."/>
            <person name="Zhao S."/>
            <person name="Ji Z."/>
            <person name="Zhou Q."/>
            <person name="Hu M."/>
            <person name="Wang Y."/>
            <person name="Chen M."/>
            <person name="Xu Y."/>
            <person name="Jin H."/>
            <person name="Xiao X."/>
            <person name="Hu G."/>
            <person name="Bao F."/>
            <person name="Hu Y."/>
            <person name="Wan P."/>
            <person name="Li L."/>
            <person name="Deng X."/>
            <person name="Kuang T."/>
            <person name="Xiang C."/>
            <person name="Zhu J.K."/>
            <person name="Oliver M.J."/>
            <person name="He Y."/>
        </authorList>
    </citation>
    <scope>NUCLEOTIDE SEQUENCE [LARGE SCALE GENOMIC DNA]</scope>
    <source>
        <strain evidence="3">cv. XS01</strain>
    </source>
</reference>
<protein>
    <submittedName>
        <fullName evidence="2">Serine carboxypeptidase-like 42</fullName>
    </submittedName>
</protein>
<proteinExistence type="predicted"/>
<keyword evidence="3" id="KW-1185">Reference proteome</keyword>
<name>A0A2Z7BET5_9LAMI</name>
<dbReference type="AlphaFoldDB" id="A0A2Z7BET5"/>